<evidence type="ECO:0000256" key="2">
    <source>
        <dbReference type="ARBA" id="ARBA00005995"/>
    </source>
</evidence>
<evidence type="ECO:0000256" key="5">
    <source>
        <dbReference type="PIRSR" id="PIRSR601613-1"/>
    </source>
</evidence>
<dbReference type="InterPro" id="IPR036188">
    <property type="entry name" value="FAD/NAD-bd_sf"/>
</dbReference>
<evidence type="ECO:0000256" key="4">
    <source>
        <dbReference type="ARBA" id="ARBA00048448"/>
    </source>
</evidence>
<dbReference type="AlphaFoldDB" id="A0AAN6JQ68"/>
<keyword evidence="6" id="KW-0274">FAD</keyword>
<dbReference type="PRINTS" id="PR00757">
    <property type="entry name" value="AMINEOXDASEF"/>
</dbReference>
<dbReference type="EMBL" id="JAPDMZ010000212">
    <property type="protein sequence ID" value="KAK0545903.1"/>
    <property type="molecule type" value="Genomic_DNA"/>
</dbReference>
<keyword evidence="10" id="KW-1185">Reference proteome</keyword>
<evidence type="ECO:0000313" key="9">
    <source>
        <dbReference type="EMBL" id="KAK0545903.1"/>
    </source>
</evidence>
<reference evidence="9" key="1">
    <citation type="journal article" date="2023" name="PhytoFront">
        <title>Draft Genome Resources of Seven Strains of Tilletia horrida, Causal Agent of Kernel Smut of Rice.</title>
        <authorList>
            <person name="Khanal S."/>
            <person name="Antony Babu S."/>
            <person name="Zhou X.G."/>
        </authorList>
    </citation>
    <scope>NUCLEOTIDE SEQUENCE</scope>
    <source>
        <strain evidence="9">TX6</strain>
    </source>
</reference>
<feature type="binding site" evidence="5">
    <location>
        <position position="463"/>
    </location>
    <ligand>
        <name>FAD</name>
        <dbReference type="ChEBI" id="CHEBI:57692"/>
    </ligand>
</feature>
<comment type="similarity">
    <text evidence="2 6">Belongs to the flavin monoamine oxidase family.</text>
</comment>
<accession>A0AAN6JQ68</accession>
<dbReference type="Gene3D" id="3.50.50.60">
    <property type="entry name" value="FAD/NAD(P)-binding domain"/>
    <property type="match status" value="1"/>
</dbReference>
<dbReference type="EC" id="1.4.3.-" evidence="6"/>
<keyword evidence="7" id="KW-0732">Signal</keyword>
<feature type="binding site" evidence="5">
    <location>
        <position position="272"/>
    </location>
    <ligand>
        <name>FAD</name>
        <dbReference type="ChEBI" id="CHEBI:57692"/>
    </ligand>
</feature>
<dbReference type="Gene3D" id="3.90.660.10">
    <property type="match status" value="1"/>
</dbReference>
<comment type="cofactor">
    <cofactor evidence="1 6">
        <name>FAD</name>
        <dbReference type="ChEBI" id="CHEBI:57692"/>
    </cofactor>
</comment>
<sequence>MKMRLSTFVTLTTILATCKTASAAATTTYDALIIGGGFSGLNAAKTLAAAGKSFLVLEARNRTGGRVHNEQLPGGGYTEVGGQYFGPTQDYSLALANELGVALYETYNTGKNVYYNKGYRALASSDSFIGQAIPAVDAVSLIQLLAAETDLNNMAKKINVQRPWNTSKTTNAWDNQSFGSWLDGRLLTPIARAILDTATTAIFSAEADELSLLYTVAYIAAGGNSTTPGTFDRLTSTANGSQMYRVVGGTEILASKLASKLGSGKVALNSPVQSVTKKSDGTYSVKTRGGKAYSAKHVIVAMSPPVAAKINYSPALTPLRTQLGQRTAMGSIGKAIATYDSPFWRTAGLTGQAISGTGTTRTTFDQSLSDNSTYALMGFIEANEMQNLDGASVDEITSLVEQDFVNYFGPGARNVTSWTVQRWDLEEFSLGGPVANFVTLGSYTRFGPALRAPIGNLHFAGTESADYWVGYIDGALRAGERAAKEVIAAL</sequence>
<feature type="signal peptide" evidence="7">
    <location>
        <begin position="1"/>
        <end position="23"/>
    </location>
</feature>
<feature type="binding site" evidence="5">
    <location>
        <position position="379"/>
    </location>
    <ligand>
        <name>substrate</name>
    </ligand>
</feature>
<feature type="domain" description="Amine oxidase" evidence="8">
    <location>
        <begin position="38"/>
        <end position="487"/>
    </location>
</feature>
<dbReference type="InterPro" id="IPR001613">
    <property type="entry name" value="Flavin_amine_oxidase"/>
</dbReference>
<dbReference type="InterPro" id="IPR050703">
    <property type="entry name" value="Flavin_MAO"/>
</dbReference>
<evidence type="ECO:0000256" key="6">
    <source>
        <dbReference type="RuleBase" id="RU362067"/>
    </source>
</evidence>
<dbReference type="SUPFAM" id="SSF51905">
    <property type="entry name" value="FAD/NAD(P)-binding domain"/>
    <property type="match status" value="1"/>
</dbReference>
<evidence type="ECO:0000256" key="1">
    <source>
        <dbReference type="ARBA" id="ARBA00001974"/>
    </source>
</evidence>
<organism evidence="9 10">
    <name type="scientific">Tilletia horrida</name>
    <dbReference type="NCBI Taxonomy" id="155126"/>
    <lineage>
        <taxon>Eukaryota</taxon>
        <taxon>Fungi</taxon>
        <taxon>Dikarya</taxon>
        <taxon>Basidiomycota</taxon>
        <taxon>Ustilaginomycotina</taxon>
        <taxon>Exobasidiomycetes</taxon>
        <taxon>Tilletiales</taxon>
        <taxon>Tilletiaceae</taxon>
        <taxon>Tilletia</taxon>
    </lineage>
</organism>
<keyword evidence="6" id="KW-0285">Flavoprotein</keyword>
<dbReference type="SUPFAM" id="SSF54373">
    <property type="entry name" value="FAD-linked reductases, C-terminal domain"/>
    <property type="match status" value="1"/>
</dbReference>
<evidence type="ECO:0000256" key="7">
    <source>
        <dbReference type="SAM" id="SignalP"/>
    </source>
</evidence>
<dbReference type="Gene3D" id="1.10.405.10">
    <property type="entry name" value="Guanine Nucleotide Dissociation Inhibitor, domain 1"/>
    <property type="match status" value="1"/>
</dbReference>
<feature type="binding site" evidence="5">
    <location>
        <position position="39"/>
    </location>
    <ligand>
        <name>FAD</name>
        <dbReference type="ChEBI" id="CHEBI:57692"/>
    </ligand>
</feature>
<name>A0AAN6JQ68_9BASI</name>
<evidence type="ECO:0000256" key="3">
    <source>
        <dbReference type="ARBA" id="ARBA00023002"/>
    </source>
</evidence>
<evidence type="ECO:0000259" key="8">
    <source>
        <dbReference type="Pfam" id="PF01593"/>
    </source>
</evidence>
<feature type="binding site" evidence="5">
    <location>
        <begin position="58"/>
        <end position="59"/>
    </location>
    <ligand>
        <name>FAD</name>
        <dbReference type="ChEBI" id="CHEBI:57692"/>
    </ligand>
</feature>
<protein>
    <recommendedName>
        <fullName evidence="6">Amine oxidase</fullName>
        <ecNumber evidence="6">1.4.3.-</ecNumber>
    </recommendedName>
</protein>
<keyword evidence="3 6" id="KW-0560">Oxidoreductase</keyword>
<dbReference type="PANTHER" id="PTHR43563:SF14">
    <property type="entry name" value="AMINE OXIDASE"/>
    <property type="match status" value="1"/>
</dbReference>
<proteinExistence type="inferred from homology"/>
<dbReference type="Proteomes" id="UP001176517">
    <property type="component" value="Unassembled WGS sequence"/>
</dbReference>
<dbReference type="GO" id="GO:0097621">
    <property type="term" value="F:monoamine oxidase activity"/>
    <property type="evidence" value="ECO:0007669"/>
    <property type="project" value="UniProtKB-EC"/>
</dbReference>
<dbReference type="Pfam" id="PF01593">
    <property type="entry name" value="Amino_oxidase"/>
    <property type="match status" value="1"/>
</dbReference>
<comment type="catalytic activity">
    <reaction evidence="4">
        <text>a secondary aliphatic amine + O2 + H2O = a primary amine + an aldehyde + H2O2</text>
        <dbReference type="Rhea" id="RHEA:26414"/>
        <dbReference type="ChEBI" id="CHEBI:15377"/>
        <dbReference type="ChEBI" id="CHEBI:15379"/>
        <dbReference type="ChEBI" id="CHEBI:16240"/>
        <dbReference type="ChEBI" id="CHEBI:17478"/>
        <dbReference type="ChEBI" id="CHEBI:58855"/>
        <dbReference type="ChEBI" id="CHEBI:65296"/>
        <dbReference type="EC" id="1.4.3.4"/>
    </reaction>
</comment>
<comment type="caution">
    <text evidence="9">The sequence shown here is derived from an EMBL/GenBank/DDBJ whole genome shotgun (WGS) entry which is preliminary data.</text>
</comment>
<evidence type="ECO:0000313" key="10">
    <source>
        <dbReference type="Proteomes" id="UP001176517"/>
    </source>
</evidence>
<feature type="chain" id="PRO_5043011018" description="Amine oxidase" evidence="7">
    <location>
        <begin position="24"/>
        <end position="490"/>
    </location>
</feature>
<dbReference type="InterPro" id="IPR002937">
    <property type="entry name" value="Amino_oxidase"/>
</dbReference>
<gene>
    <name evidence="9" type="ORF">OC846_005475</name>
</gene>
<dbReference type="PANTHER" id="PTHR43563">
    <property type="entry name" value="AMINE OXIDASE"/>
    <property type="match status" value="1"/>
</dbReference>